<evidence type="ECO:0000313" key="3">
    <source>
        <dbReference type="Proteomes" id="UP001202328"/>
    </source>
</evidence>
<sequence length="62" mass="6942">MVKKTTSPRFGHVCNMSNDSDMISQLEPGKPDGKPDKRVNGLFWILLINLGVSAADYWIHVL</sequence>
<keyword evidence="1" id="KW-0812">Transmembrane</keyword>
<keyword evidence="3" id="KW-1185">Reference proteome</keyword>
<keyword evidence="1" id="KW-0472">Membrane</keyword>
<feature type="transmembrane region" description="Helical" evidence="1">
    <location>
        <begin position="41"/>
        <end position="59"/>
    </location>
</feature>
<keyword evidence="1" id="KW-1133">Transmembrane helix</keyword>
<reference evidence="2" key="1">
    <citation type="submission" date="2022-04" db="EMBL/GenBank/DDBJ databases">
        <title>A functionally conserved STORR gene fusion in Papaver species that diverged 16.8 million years ago.</title>
        <authorList>
            <person name="Catania T."/>
        </authorList>
    </citation>
    <scope>NUCLEOTIDE SEQUENCE</scope>
    <source>
        <strain evidence="2">S-188037</strain>
    </source>
</reference>
<evidence type="ECO:0000313" key="2">
    <source>
        <dbReference type="EMBL" id="KAI3878013.1"/>
    </source>
</evidence>
<protein>
    <submittedName>
        <fullName evidence="2">Uncharacterized protein</fullName>
    </submittedName>
</protein>
<dbReference type="AlphaFoldDB" id="A0AAD4XA33"/>
<proteinExistence type="predicted"/>
<comment type="caution">
    <text evidence="2">The sequence shown here is derived from an EMBL/GenBank/DDBJ whole genome shotgun (WGS) entry which is preliminary data.</text>
</comment>
<evidence type="ECO:0000256" key="1">
    <source>
        <dbReference type="SAM" id="Phobius"/>
    </source>
</evidence>
<name>A0AAD4XA33_9MAGN</name>
<accession>A0AAD4XA33</accession>
<dbReference type="EMBL" id="JAJJMB010012336">
    <property type="protein sequence ID" value="KAI3878013.1"/>
    <property type="molecule type" value="Genomic_DNA"/>
</dbReference>
<dbReference type="Proteomes" id="UP001202328">
    <property type="component" value="Unassembled WGS sequence"/>
</dbReference>
<gene>
    <name evidence="2" type="ORF">MKW98_008290</name>
</gene>
<organism evidence="2 3">
    <name type="scientific">Papaver atlanticum</name>
    <dbReference type="NCBI Taxonomy" id="357466"/>
    <lineage>
        <taxon>Eukaryota</taxon>
        <taxon>Viridiplantae</taxon>
        <taxon>Streptophyta</taxon>
        <taxon>Embryophyta</taxon>
        <taxon>Tracheophyta</taxon>
        <taxon>Spermatophyta</taxon>
        <taxon>Magnoliopsida</taxon>
        <taxon>Ranunculales</taxon>
        <taxon>Papaveraceae</taxon>
        <taxon>Papaveroideae</taxon>
        <taxon>Papaver</taxon>
    </lineage>
</organism>